<dbReference type="OrthoDB" id="7390129at2"/>
<name>A0A4Y8ZUN1_9SPHN</name>
<sequence>MGWFIILIMALIVFTALWHFARLEKGPLQFVVAALLLALAGYAWQGRPDLAGSPRSAAEQAPPPDSPFMTLRREMFGQFDSADRWLIMADNFRRSGNTRDAAGLIRAGLRGSPRNATLWTGYGDVLVAHAGGLLTPAADLAFRRAIVLAPKHPGPHLFRGIALAQNQRFAEAEQEWRKALALAPPTASWRAELERQLALVDQARKAGAIR</sequence>
<accession>A0A4Y8ZUN1</accession>
<dbReference type="Gene3D" id="1.25.40.10">
    <property type="entry name" value="Tetratricopeptide repeat domain"/>
    <property type="match status" value="1"/>
</dbReference>
<gene>
    <name evidence="2" type="ORF">E2493_11325</name>
</gene>
<evidence type="ECO:0000313" key="2">
    <source>
        <dbReference type="EMBL" id="TFI58166.1"/>
    </source>
</evidence>
<dbReference type="AlphaFoldDB" id="A0A4Y8ZUN1"/>
<keyword evidence="3" id="KW-1185">Reference proteome</keyword>
<dbReference type="Proteomes" id="UP000298213">
    <property type="component" value="Unassembled WGS sequence"/>
</dbReference>
<keyword evidence="1" id="KW-0812">Transmembrane</keyword>
<keyword evidence="1" id="KW-0472">Membrane</keyword>
<evidence type="ECO:0000313" key="3">
    <source>
        <dbReference type="Proteomes" id="UP000298213"/>
    </source>
</evidence>
<dbReference type="EMBL" id="SPDV01000019">
    <property type="protein sequence ID" value="TFI58166.1"/>
    <property type="molecule type" value="Genomic_DNA"/>
</dbReference>
<proteinExistence type="predicted"/>
<protein>
    <submittedName>
        <fullName evidence="2">Cytochrome C biogenesis protein</fullName>
    </submittedName>
</protein>
<organism evidence="2 3">
    <name type="scientific">Sphingomonas parva</name>
    <dbReference type="NCBI Taxonomy" id="2555898"/>
    <lineage>
        <taxon>Bacteria</taxon>
        <taxon>Pseudomonadati</taxon>
        <taxon>Pseudomonadota</taxon>
        <taxon>Alphaproteobacteria</taxon>
        <taxon>Sphingomonadales</taxon>
        <taxon>Sphingomonadaceae</taxon>
        <taxon>Sphingomonas</taxon>
    </lineage>
</organism>
<keyword evidence="1" id="KW-1133">Transmembrane helix</keyword>
<reference evidence="2 3" key="1">
    <citation type="submission" date="2019-03" db="EMBL/GenBank/DDBJ databases">
        <title>Genome sequence of Sphingomonas sp. 17J27-24.</title>
        <authorList>
            <person name="Kim M."/>
            <person name="Maeng S."/>
            <person name="Sathiyaraj S."/>
        </authorList>
    </citation>
    <scope>NUCLEOTIDE SEQUENCE [LARGE SCALE GENOMIC DNA]</scope>
    <source>
        <strain evidence="2 3">17J27-24</strain>
    </source>
</reference>
<dbReference type="SUPFAM" id="SSF48452">
    <property type="entry name" value="TPR-like"/>
    <property type="match status" value="1"/>
</dbReference>
<feature type="transmembrane region" description="Helical" evidence="1">
    <location>
        <begin position="27"/>
        <end position="45"/>
    </location>
</feature>
<comment type="caution">
    <text evidence="2">The sequence shown here is derived from an EMBL/GenBank/DDBJ whole genome shotgun (WGS) entry which is preliminary data.</text>
</comment>
<dbReference type="RefSeq" id="WP_135086809.1">
    <property type="nucleotide sequence ID" value="NZ_SPDV01000019.1"/>
</dbReference>
<dbReference type="InterPro" id="IPR011990">
    <property type="entry name" value="TPR-like_helical_dom_sf"/>
</dbReference>
<feature type="transmembrane region" description="Helical" evidence="1">
    <location>
        <begin position="5"/>
        <end position="21"/>
    </location>
</feature>
<evidence type="ECO:0000256" key="1">
    <source>
        <dbReference type="SAM" id="Phobius"/>
    </source>
</evidence>